<dbReference type="GO" id="GO:0031470">
    <property type="term" value="C:carboxysome"/>
    <property type="evidence" value="ECO:0007669"/>
    <property type="project" value="UniProtKB-ARBA"/>
</dbReference>
<evidence type="ECO:0000256" key="3">
    <source>
        <dbReference type="ARBA" id="ARBA00022679"/>
    </source>
</evidence>
<comment type="caution">
    <text evidence="7">The sequence shown here is derived from an EMBL/GenBank/DDBJ whole genome shotgun (WGS) entry which is preliminary data.</text>
</comment>
<dbReference type="PIRSF" id="PIRSF000441">
    <property type="entry name" value="CysE"/>
    <property type="match status" value="1"/>
</dbReference>
<dbReference type="PANTHER" id="PTHR42811">
    <property type="entry name" value="SERINE ACETYLTRANSFERASE"/>
    <property type="match status" value="1"/>
</dbReference>
<dbReference type="GO" id="GO:0009001">
    <property type="term" value="F:serine O-acetyltransferase activity"/>
    <property type="evidence" value="ECO:0007669"/>
    <property type="project" value="UniProtKB-EC"/>
</dbReference>
<dbReference type="GO" id="GO:0005737">
    <property type="term" value="C:cytoplasm"/>
    <property type="evidence" value="ECO:0007669"/>
    <property type="project" value="InterPro"/>
</dbReference>
<dbReference type="InterPro" id="IPR001451">
    <property type="entry name" value="Hexapep"/>
</dbReference>
<comment type="catalytic activity">
    <reaction evidence="6">
        <text>L-serine + acetyl-CoA = O-acetyl-L-serine + CoA</text>
        <dbReference type="Rhea" id="RHEA:24560"/>
        <dbReference type="ChEBI" id="CHEBI:33384"/>
        <dbReference type="ChEBI" id="CHEBI:57287"/>
        <dbReference type="ChEBI" id="CHEBI:57288"/>
        <dbReference type="ChEBI" id="CHEBI:58340"/>
        <dbReference type="EC" id="2.3.1.30"/>
    </reaction>
</comment>
<gene>
    <name evidence="7" type="ORF">PL9631_780048</name>
</gene>
<evidence type="ECO:0000256" key="1">
    <source>
        <dbReference type="ARBA" id="ARBA00007274"/>
    </source>
</evidence>
<keyword evidence="3 6" id="KW-0808">Transferase</keyword>
<evidence type="ECO:0000256" key="5">
    <source>
        <dbReference type="ARBA" id="ARBA00023315"/>
    </source>
</evidence>
<dbReference type="AlphaFoldDB" id="A0A7Z9BXS4"/>
<evidence type="ECO:0000256" key="4">
    <source>
        <dbReference type="ARBA" id="ARBA00022737"/>
    </source>
</evidence>
<evidence type="ECO:0000256" key="2">
    <source>
        <dbReference type="ARBA" id="ARBA00018522"/>
    </source>
</evidence>
<dbReference type="Pfam" id="PF00132">
    <property type="entry name" value="Hexapep"/>
    <property type="match status" value="1"/>
</dbReference>
<dbReference type="GO" id="GO:0006535">
    <property type="term" value="P:cysteine biosynthetic process from serine"/>
    <property type="evidence" value="ECO:0007669"/>
    <property type="project" value="InterPro"/>
</dbReference>
<proteinExistence type="inferred from homology"/>
<accession>A0A7Z9BXS4</accession>
<dbReference type="Proteomes" id="UP000182190">
    <property type="component" value="Unassembled WGS sequence"/>
</dbReference>
<dbReference type="SUPFAM" id="SSF51161">
    <property type="entry name" value="Trimeric LpxA-like enzymes"/>
    <property type="match status" value="1"/>
</dbReference>
<sequence length="197" mass="21444">MLEDYKADIDRYVITQGGSWIYLVLTKQGLWALAEYRFSHWVKTEVQIPIIKQILKTLGFIWHKIIEIIAGIDIPYKTQIGKGFYIGHFGGIIINQDVKIGENCNISQGVTIGVGGRGEKSGCPVIGDRVFIGPGAKIFGKIKIGNDVAIGANAVVTKDLPDNAVAVGIPARIASYQGSKEFILYRDAVNIADGPEV</sequence>
<keyword evidence="8" id="KW-1185">Reference proteome</keyword>
<dbReference type="OrthoDB" id="9815592at2"/>
<dbReference type="InterPro" id="IPR018357">
    <property type="entry name" value="Hexapep_transf_CS"/>
</dbReference>
<dbReference type="PROSITE" id="PS00101">
    <property type="entry name" value="HEXAPEP_TRANSFERASES"/>
    <property type="match status" value="1"/>
</dbReference>
<dbReference type="InterPro" id="IPR011004">
    <property type="entry name" value="Trimer_LpxA-like_sf"/>
</dbReference>
<protein>
    <recommendedName>
        <fullName evidence="2 6">Serine acetyltransferase</fullName>
        <ecNumber evidence="6">2.3.1.30</ecNumber>
    </recommendedName>
</protein>
<evidence type="ECO:0000256" key="6">
    <source>
        <dbReference type="PIRNR" id="PIRNR000441"/>
    </source>
</evidence>
<dbReference type="CDD" id="cd03354">
    <property type="entry name" value="LbH_SAT"/>
    <property type="match status" value="1"/>
</dbReference>
<dbReference type="InterPro" id="IPR005881">
    <property type="entry name" value="Ser_O-AcTrfase"/>
</dbReference>
<organism evidence="7 8">
    <name type="scientific">Planktothrix paucivesiculata PCC 9631</name>
    <dbReference type="NCBI Taxonomy" id="671071"/>
    <lineage>
        <taxon>Bacteria</taxon>
        <taxon>Bacillati</taxon>
        <taxon>Cyanobacteriota</taxon>
        <taxon>Cyanophyceae</taxon>
        <taxon>Oscillatoriophycideae</taxon>
        <taxon>Oscillatoriales</taxon>
        <taxon>Microcoleaceae</taxon>
        <taxon>Planktothrix</taxon>
    </lineage>
</organism>
<dbReference type="Gene3D" id="2.160.10.10">
    <property type="entry name" value="Hexapeptide repeat proteins"/>
    <property type="match status" value="1"/>
</dbReference>
<dbReference type="GO" id="GO:0043886">
    <property type="term" value="F:structural constituent of carboxysome shell"/>
    <property type="evidence" value="ECO:0007669"/>
    <property type="project" value="UniProtKB-ARBA"/>
</dbReference>
<evidence type="ECO:0000313" key="8">
    <source>
        <dbReference type="Proteomes" id="UP000182190"/>
    </source>
</evidence>
<dbReference type="InterPro" id="IPR045304">
    <property type="entry name" value="LbH_SAT"/>
</dbReference>
<evidence type="ECO:0000313" key="7">
    <source>
        <dbReference type="EMBL" id="VXD24161.1"/>
    </source>
</evidence>
<dbReference type="EC" id="2.3.1.30" evidence="6"/>
<keyword evidence="5 6" id="KW-0012">Acyltransferase</keyword>
<name>A0A7Z9BXS4_9CYAN</name>
<keyword evidence="4" id="KW-0677">Repeat</keyword>
<dbReference type="EMBL" id="CZCS02000221">
    <property type="protein sequence ID" value="VXD24161.1"/>
    <property type="molecule type" value="Genomic_DNA"/>
</dbReference>
<dbReference type="RefSeq" id="WP_083621728.1">
    <property type="nucleotide sequence ID" value="NZ_LR735018.1"/>
</dbReference>
<comment type="similarity">
    <text evidence="1 6">Belongs to the transferase hexapeptide repeat family.</text>
</comment>
<reference evidence="7" key="1">
    <citation type="submission" date="2019-10" db="EMBL/GenBank/DDBJ databases">
        <authorList>
            <consortium name="Genoscope - CEA"/>
            <person name="William W."/>
        </authorList>
    </citation>
    <scope>NUCLEOTIDE SEQUENCE [LARGE SCALE GENOMIC DNA]</scope>
    <source>
        <strain evidence="7">BBR_PRJEB10994</strain>
    </source>
</reference>